<dbReference type="PROSITE" id="PS50835">
    <property type="entry name" value="IG_LIKE"/>
    <property type="match status" value="1"/>
</dbReference>
<feature type="signal peptide" evidence="12">
    <location>
        <begin position="1"/>
        <end position="19"/>
    </location>
</feature>
<evidence type="ECO:0000256" key="5">
    <source>
        <dbReference type="ARBA" id="ARBA00022737"/>
    </source>
</evidence>
<dbReference type="SUPFAM" id="SSF48726">
    <property type="entry name" value="Immunoglobulin"/>
    <property type="match status" value="1"/>
</dbReference>
<dbReference type="InterPro" id="IPR003599">
    <property type="entry name" value="Ig_sub"/>
</dbReference>
<evidence type="ECO:0000313" key="14">
    <source>
        <dbReference type="EMBL" id="NXQ23579.1"/>
    </source>
</evidence>
<dbReference type="Pfam" id="PF00560">
    <property type="entry name" value="LRR_1"/>
    <property type="match status" value="1"/>
</dbReference>
<dbReference type="PANTHER" id="PTHR45842:SF12">
    <property type="entry name" value="KEKKON 5, ISOFORM A"/>
    <property type="match status" value="1"/>
</dbReference>
<dbReference type="SMART" id="SM00369">
    <property type="entry name" value="LRR_TYP"/>
    <property type="match status" value="7"/>
</dbReference>
<evidence type="ECO:0000256" key="7">
    <source>
        <dbReference type="ARBA" id="ARBA00023136"/>
    </source>
</evidence>
<keyword evidence="6 11" id="KW-1133">Transmembrane helix</keyword>
<dbReference type="GO" id="GO:0016020">
    <property type="term" value="C:membrane"/>
    <property type="evidence" value="ECO:0007669"/>
    <property type="project" value="UniProtKB-SubCell"/>
</dbReference>
<proteinExistence type="predicted"/>
<keyword evidence="10" id="KW-0393">Immunoglobulin domain</keyword>
<dbReference type="InterPro" id="IPR001611">
    <property type="entry name" value="Leu-rich_rpt"/>
</dbReference>
<feature type="transmembrane region" description="Helical" evidence="11">
    <location>
        <begin position="474"/>
        <end position="499"/>
    </location>
</feature>
<evidence type="ECO:0000256" key="9">
    <source>
        <dbReference type="ARBA" id="ARBA00023180"/>
    </source>
</evidence>
<keyword evidence="7 11" id="KW-0472">Membrane</keyword>
<feature type="chain" id="PRO_5029711366" evidence="12">
    <location>
        <begin position="20"/>
        <end position="539"/>
    </location>
</feature>
<dbReference type="Proteomes" id="UP000571582">
    <property type="component" value="Unassembled WGS sequence"/>
</dbReference>
<dbReference type="Gene3D" id="3.80.10.10">
    <property type="entry name" value="Ribonuclease Inhibitor"/>
    <property type="match status" value="1"/>
</dbReference>
<reference evidence="14 15" key="1">
    <citation type="submission" date="2019-09" db="EMBL/GenBank/DDBJ databases">
        <title>Bird 10,000 Genomes (B10K) Project - Family phase.</title>
        <authorList>
            <person name="Zhang G."/>
        </authorList>
    </citation>
    <scope>NUCLEOTIDE SEQUENCE [LARGE SCALE GENOMIC DNA]</scope>
    <source>
        <strain evidence="14">B10K-DU-001-15</strain>
        <tissue evidence="14">Muscle</tissue>
    </source>
</reference>
<dbReference type="InterPro" id="IPR003598">
    <property type="entry name" value="Ig_sub2"/>
</dbReference>
<dbReference type="InterPro" id="IPR000372">
    <property type="entry name" value="LRRNT"/>
</dbReference>
<evidence type="ECO:0000313" key="15">
    <source>
        <dbReference type="Proteomes" id="UP000571582"/>
    </source>
</evidence>
<comment type="subcellular location">
    <subcellularLocation>
        <location evidence="1">Membrane</location>
        <topology evidence="1">Single-pass type I membrane protein</topology>
    </subcellularLocation>
</comment>
<dbReference type="InterPro" id="IPR050467">
    <property type="entry name" value="LRFN"/>
</dbReference>
<dbReference type="InterPro" id="IPR036179">
    <property type="entry name" value="Ig-like_dom_sf"/>
</dbReference>
<dbReference type="SMART" id="SM00013">
    <property type="entry name" value="LRRNT"/>
    <property type="match status" value="1"/>
</dbReference>
<feature type="non-terminal residue" evidence="14">
    <location>
        <position position="1"/>
    </location>
</feature>
<dbReference type="InterPro" id="IPR032675">
    <property type="entry name" value="LRR_dom_sf"/>
</dbReference>
<dbReference type="Pfam" id="PF07679">
    <property type="entry name" value="I-set"/>
    <property type="match status" value="1"/>
</dbReference>
<dbReference type="PANTHER" id="PTHR45842">
    <property type="entry name" value="SYNAPTIC ADHESION-LIKE MOLECULE SALM"/>
    <property type="match status" value="1"/>
</dbReference>
<evidence type="ECO:0000256" key="3">
    <source>
        <dbReference type="ARBA" id="ARBA00022692"/>
    </source>
</evidence>
<dbReference type="SUPFAM" id="SSF52058">
    <property type="entry name" value="L domain-like"/>
    <property type="match status" value="1"/>
</dbReference>
<gene>
    <name evidence="14" type="primary">Lingo3</name>
    <name evidence="14" type="ORF">ALACHE_R03998</name>
</gene>
<evidence type="ECO:0000256" key="6">
    <source>
        <dbReference type="ARBA" id="ARBA00022989"/>
    </source>
</evidence>
<dbReference type="SMART" id="SM00409">
    <property type="entry name" value="IG"/>
    <property type="match status" value="1"/>
</dbReference>
<evidence type="ECO:0000256" key="2">
    <source>
        <dbReference type="ARBA" id="ARBA00022614"/>
    </source>
</evidence>
<accession>A0A7L2BCY6</accession>
<feature type="non-terminal residue" evidence="14">
    <location>
        <position position="539"/>
    </location>
</feature>
<evidence type="ECO:0000256" key="1">
    <source>
        <dbReference type="ARBA" id="ARBA00004479"/>
    </source>
</evidence>
<keyword evidence="15" id="KW-1185">Reference proteome</keyword>
<evidence type="ECO:0000256" key="10">
    <source>
        <dbReference type="ARBA" id="ARBA00023319"/>
    </source>
</evidence>
<evidence type="ECO:0000256" key="12">
    <source>
        <dbReference type="SAM" id="SignalP"/>
    </source>
</evidence>
<dbReference type="FunFam" id="3.80.10.10:FF:000014">
    <property type="entry name" value="Leucine-rich repeat and immunoglobulin-like domain-containing nogo receptor-interacting protein 1"/>
    <property type="match status" value="1"/>
</dbReference>
<keyword evidence="2" id="KW-0433">Leucine-rich repeat</keyword>
<dbReference type="InterPro" id="IPR013098">
    <property type="entry name" value="Ig_I-set"/>
</dbReference>
<sequence length="539" mass="60600">MTWWLPVLALVLQCPRAGACPARCECAPQLRSVLCHRRRLTAIPEGIPTETRVLELNKNRIRCLNPGDLSPYPLLEELDFSENIISNVEPGAFSNLFNLQTLRLRGNQLKLIPPGVFTKLTNLTLLDISENKLVILLDYMFQDLRNLKSLEVGDNDLVYISQRAFSGLLGLEQLTIEKCNLTSISAESLSYLQNLEVLRLRHLSISALEDHNFKKLYNLLQLEIDNWPLLEEVSPTSFQGLNLTSLSITYTNITAVPAAALRNLVYLRYLNLSYNPISTVLKGSFKDLIRLQELHIVGALLRRKTLNFDGQQPMCSSPPEIQGNALRDFPDSVLFEYFTCQKPKIRDRKLQHVTAREGQSVSFLCRADGEPDPSIAWVSPQHRMITTRSTGRATVLPGGTLEIRFAQVQDSGTYICIASNAGGNDTYFATLTVKGRPADGAHRANRTLYLSDFNDTFHNDTQVFLKFTLDLKTILVSTAMGCITFLGVVLFCFLLLFVWSRGRGQHKNNFSVEYSFRKVDGPTTTTGQGGARKFNMKMI</sequence>
<keyword evidence="5" id="KW-0677">Repeat</keyword>
<dbReference type="SMART" id="SM00408">
    <property type="entry name" value="IGc2"/>
    <property type="match status" value="1"/>
</dbReference>
<dbReference type="AlphaFoldDB" id="A0A7L2BCY6"/>
<keyword evidence="3 11" id="KW-0812">Transmembrane</keyword>
<keyword evidence="8" id="KW-1015">Disulfide bond</keyword>
<evidence type="ECO:0000259" key="13">
    <source>
        <dbReference type="PROSITE" id="PS50835"/>
    </source>
</evidence>
<evidence type="ECO:0000256" key="4">
    <source>
        <dbReference type="ARBA" id="ARBA00022729"/>
    </source>
</evidence>
<name>A0A7L2BCY6_9PASS</name>
<evidence type="ECO:0000256" key="8">
    <source>
        <dbReference type="ARBA" id="ARBA00023157"/>
    </source>
</evidence>
<dbReference type="InterPro" id="IPR003591">
    <property type="entry name" value="Leu-rich_rpt_typical-subtyp"/>
</dbReference>
<protein>
    <submittedName>
        <fullName evidence="14">LIGO3 protein</fullName>
    </submittedName>
</protein>
<dbReference type="EMBL" id="VWYE01000557">
    <property type="protein sequence ID" value="NXQ23579.1"/>
    <property type="molecule type" value="Genomic_DNA"/>
</dbReference>
<feature type="domain" description="Ig-like" evidence="13">
    <location>
        <begin position="343"/>
        <end position="432"/>
    </location>
</feature>
<dbReference type="InterPro" id="IPR013783">
    <property type="entry name" value="Ig-like_fold"/>
</dbReference>
<evidence type="ECO:0000256" key="11">
    <source>
        <dbReference type="SAM" id="Phobius"/>
    </source>
</evidence>
<dbReference type="Pfam" id="PF13855">
    <property type="entry name" value="LRR_8"/>
    <property type="match status" value="2"/>
</dbReference>
<keyword evidence="4 12" id="KW-0732">Signal</keyword>
<keyword evidence="9" id="KW-0325">Glycoprotein</keyword>
<dbReference type="FunFam" id="2.60.40.10:FF:000076">
    <property type="entry name" value="Leucine-rich repeat and Ig domain-containing 4"/>
    <property type="match status" value="1"/>
</dbReference>
<organism evidence="14 15">
    <name type="scientific">Alaudala cheleensis</name>
    <name type="common">Asian short-toed lark</name>
    <dbReference type="NCBI Taxonomy" id="670337"/>
    <lineage>
        <taxon>Eukaryota</taxon>
        <taxon>Metazoa</taxon>
        <taxon>Chordata</taxon>
        <taxon>Craniata</taxon>
        <taxon>Vertebrata</taxon>
        <taxon>Euteleostomi</taxon>
        <taxon>Archelosauria</taxon>
        <taxon>Archosauria</taxon>
        <taxon>Dinosauria</taxon>
        <taxon>Saurischia</taxon>
        <taxon>Theropoda</taxon>
        <taxon>Coelurosauria</taxon>
        <taxon>Aves</taxon>
        <taxon>Neognathae</taxon>
        <taxon>Neoaves</taxon>
        <taxon>Telluraves</taxon>
        <taxon>Australaves</taxon>
        <taxon>Passeriformes</taxon>
        <taxon>Sylvioidea</taxon>
        <taxon>Alaudidae</taxon>
        <taxon>Alaudala</taxon>
    </lineage>
</organism>
<comment type="caution">
    <text evidence="14">The sequence shown here is derived from an EMBL/GenBank/DDBJ whole genome shotgun (WGS) entry which is preliminary data.</text>
</comment>
<dbReference type="InterPro" id="IPR007110">
    <property type="entry name" value="Ig-like_dom"/>
</dbReference>
<dbReference type="Gene3D" id="2.60.40.10">
    <property type="entry name" value="Immunoglobulins"/>
    <property type="match status" value="1"/>
</dbReference>